<protein>
    <submittedName>
        <fullName evidence="5">SAM-dependent methyltransferase</fullName>
    </submittedName>
</protein>
<proteinExistence type="predicted"/>
<keyword evidence="6" id="KW-1185">Reference proteome</keyword>
<dbReference type="PANTHER" id="PTHR43464:SF19">
    <property type="entry name" value="UBIQUINONE BIOSYNTHESIS O-METHYLTRANSFERASE, MITOCHONDRIAL"/>
    <property type="match status" value="1"/>
</dbReference>
<reference evidence="5 6" key="2">
    <citation type="journal article" date="2017" name="Int. J. Syst. Evol. Microbiol.">
        <title>Gordonia phthalatica sp. nov., a di-n-butyl phthalate-degrading bacterium isolated from activated sludge.</title>
        <authorList>
            <person name="Jin D."/>
            <person name="Kong X."/>
            <person name="Jia M."/>
            <person name="Yu X."/>
            <person name="Wang X."/>
            <person name="Zhuang X."/>
            <person name="Deng Y."/>
            <person name="Bai Z."/>
        </authorList>
    </citation>
    <scope>NUCLEOTIDE SEQUENCE [LARGE SCALE GENOMIC DNA]</scope>
    <source>
        <strain evidence="5 6">QH-11</strain>
    </source>
</reference>
<dbReference type="KEGG" id="goq:ACH46_16720"/>
<evidence type="ECO:0000313" key="5">
    <source>
        <dbReference type="EMBL" id="ALG86980.1"/>
    </source>
</evidence>
<dbReference type="OrthoDB" id="6064711at2"/>
<keyword evidence="3" id="KW-0949">S-adenosyl-L-methionine</keyword>
<evidence type="ECO:0000256" key="1">
    <source>
        <dbReference type="ARBA" id="ARBA00022603"/>
    </source>
</evidence>
<evidence type="ECO:0000256" key="2">
    <source>
        <dbReference type="ARBA" id="ARBA00022679"/>
    </source>
</evidence>
<gene>
    <name evidence="5" type="ORF">ACH46_16720</name>
</gene>
<feature type="domain" description="Methyltransferase" evidence="4">
    <location>
        <begin position="35"/>
        <end position="126"/>
    </location>
</feature>
<organism evidence="5 6">
    <name type="scientific">Gordonia phthalatica</name>
    <dbReference type="NCBI Taxonomy" id="1136941"/>
    <lineage>
        <taxon>Bacteria</taxon>
        <taxon>Bacillati</taxon>
        <taxon>Actinomycetota</taxon>
        <taxon>Actinomycetes</taxon>
        <taxon>Mycobacteriales</taxon>
        <taxon>Gordoniaceae</taxon>
        <taxon>Gordonia</taxon>
    </lineage>
</organism>
<keyword evidence="2 5" id="KW-0808">Transferase</keyword>
<accession>A0A0N9NIB4</accession>
<dbReference type="PATRIC" id="fig|1136941.3.peg.3413"/>
<dbReference type="GO" id="GO:0032259">
    <property type="term" value="P:methylation"/>
    <property type="evidence" value="ECO:0007669"/>
    <property type="project" value="UniProtKB-KW"/>
</dbReference>
<dbReference type="EMBL" id="CP011853">
    <property type="protein sequence ID" value="ALG86980.1"/>
    <property type="molecule type" value="Genomic_DNA"/>
</dbReference>
<name>A0A0N9NIB4_9ACTN</name>
<dbReference type="Proteomes" id="UP000063789">
    <property type="component" value="Chromosome"/>
</dbReference>
<dbReference type="InterPro" id="IPR041698">
    <property type="entry name" value="Methyltransf_25"/>
</dbReference>
<dbReference type="Pfam" id="PF13649">
    <property type="entry name" value="Methyltransf_25"/>
    <property type="match status" value="1"/>
</dbReference>
<dbReference type="STRING" id="1136941.ACH46_16720"/>
<reference evidence="6" key="1">
    <citation type="submission" date="2015-06" db="EMBL/GenBank/DDBJ databases">
        <title>Complete genome sequence and metabolic analysis of phthalate degradation pathway in Gordonia sp. QH-11.</title>
        <authorList>
            <person name="Jin D."/>
            <person name="Kong X."/>
            <person name="Bai Z."/>
        </authorList>
    </citation>
    <scope>NUCLEOTIDE SEQUENCE [LARGE SCALE GENOMIC DNA]</scope>
    <source>
        <strain evidence="6">QH-11</strain>
    </source>
</reference>
<evidence type="ECO:0000259" key="4">
    <source>
        <dbReference type="Pfam" id="PF13649"/>
    </source>
</evidence>
<dbReference type="CDD" id="cd02440">
    <property type="entry name" value="AdoMet_MTases"/>
    <property type="match status" value="1"/>
</dbReference>
<dbReference type="SUPFAM" id="SSF53335">
    <property type="entry name" value="S-adenosyl-L-methionine-dependent methyltransferases"/>
    <property type="match status" value="1"/>
</dbReference>
<dbReference type="GO" id="GO:0008168">
    <property type="term" value="F:methyltransferase activity"/>
    <property type="evidence" value="ECO:0007669"/>
    <property type="project" value="UniProtKB-KW"/>
</dbReference>
<dbReference type="InterPro" id="IPR029063">
    <property type="entry name" value="SAM-dependent_MTases_sf"/>
</dbReference>
<sequence>MSVVSTVDGVTDYWNHNVAYHRELVDAAARRGGSVLDVGCGDGLLLARMSEVADRVVGIDADRAAVVQARARLDGRPNARVVVGDVMTSPELDGESFDLVVSVAALHHLPLESALLRLRDLVAPGGELRIIGLSANRSAVDWAVSGALVVPVRVMSRLRGEADYDGMVTTQPRDSLAQIRLVARATLPGSRVRRRFYYRYALTWTKPI</sequence>
<evidence type="ECO:0000313" key="6">
    <source>
        <dbReference type="Proteomes" id="UP000063789"/>
    </source>
</evidence>
<keyword evidence="1 5" id="KW-0489">Methyltransferase</keyword>
<dbReference type="AlphaFoldDB" id="A0A0N9NIB4"/>
<dbReference type="Gene3D" id="3.40.50.150">
    <property type="entry name" value="Vaccinia Virus protein VP39"/>
    <property type="match status" value="1"/>
</dbReference>
<evidence type="ECO:0000256" key="3">
    <source>
        <dbReference type="ARBA" id="ARBA00022691"/>
    </source>
</evidence>
<dbReference type="PANTHER" id="PTHR43464">
    <property type="entry name" value="METHYLTRANSFERASE"/>
    <property type="match status" value="1"/>
</dbReference>